<dbReference type="EMBL" id="JBHMCG010000131">
    <property type="protein sequence ID" value="MFB9576371.1"/>
    <property type="molecule type" value="Genomic_DNA"/>
</dbReference>
<dbReference type="Proteomes" id="UP001589710">
    <property type="component" value="Unassembled WGS sequence"/>
</dbReference>
<reference evidence="2 3" key="1">
    <citation type="submission" date="2024-09" db="EMBL/GenBank/DDBJ databases">
        <authorList>
            <person name="Sun Q."/>
            <person name="Mori K."/>
        </authorList>
    </citation>
    <scope>NUCLEOTIDE SEQUENCE [LARGE SCALE GENOMIC DNA]</scope>
    <source>
        <strain evidence="2 3">JCM 3331</strain>
    </source>
</reference>
<organism evidence="2 3">
    <name type="scientific">Streptomyces yanii</name>
    <dbReference type="NCBI Taxonomy" id="78510"/>
    <lineage>
        <taxon>Bacteria</taxon>
        <taxon>Bacillati</taxon>
        <taxon>Actinomycetota</taxon>
        <taxon>Actinomycetes</taxon>
        <taxon>Kitasatosporales</taxon>
        <taxon>Streptomycetaceae</taxon>
        <taxon>Streptomyces</taxon>
    </lineage>
</organism>
<dbReference type="Pfam" id="PF13460">
    <property type="entry name" value="NAD_binding_10"/>
    <property type="match status" value="1"/>
</dbReference>
<dbReference type="InterPro" id="IPR016040">
    <property type="entry name" value="NAD(P)-bd_dom"/>
</dbReference>
<evidence type="ECO:0000259" key="1">
    <source>
        <dbReference type="Pfam" id="PF13460"/>
    </source>
</evidence>
<dbReference type="PANTHER" id="PTHR43162">
    <property type="match status" value="1"/>
</dbReference>
<evidence type="ECO:0000313" key="3">
    <source>
        <dbReference type="Proteomes" id="UP001589710"/>
    </source>
</evidence>
<gene>
    <name evidence="2" type="ORF">ACFFTL_29845</name>
</gene>
<comment type="caution">
    <text evidence="2">The sequence shown here is derived from an EMBL/GenBank/DDBJ whole genome shotgun (WGS) entry which is preliminary data.</text>
</comment>
<dbReference type="SUPFAM" id="SSF51735">
    <property type="entry name" value="NAD(P)-binding Rossmann-fold domains"/>
    <property type="match status" value="1"/>
</dbReference>
<sequence>MLTLVTGSRGRVGSALVSLLHRGGHAVRAASRDPARLDSPAGVPAVACDLTDPATFAPALDGVGSVFLYAEPAGIDSFLTRAEAAGVRHIVLLSSSSVLGPDAQENPIARSHHTVEQALAASPLTTTFLRPGAFATNAYQWSAAVRSHGAVDLPYPCSHTSPIHEADIAEAALAVLTEHRLQGAAYHLTGPESLTAAEQIGLLAAASGRPVTVNAVSREAWKESVVPHIAEEVAEGLLSYWASTDGSPAEVTGETEKLTGHPARTFAAWAEEHADAFRA</sequence>
<keyword evidence="3" id="KW-1185">Reference proteome</keyword>
<dbReference type="PANTHER" id="PTHR43162:SF1">
    <property type="entry name" value="PRESTALK A DIFFERENTIATION PROTEIN A"/>
    <property type="match status" value="1"/>
</dbReference>
<evidence type="ECO:0000313" key="2">
    <source>
        <dbReference type="EMBL" id="MFB9576371.1"/>
    </source>
</evidence>
<name>A0ABV5RES0_9ACTN</name>
<accession>A0ABV5RES0</accession>
<dbReference type="InterPro" id="IPR036291">
    <property type="entry name" value="NAD(P)-bd_dom_sf"/>
</dbReference>
<feature type="domain" description="NAD(P)-binding" evidence="1">
    <location>
        <begin position="7"/>
        <end position="178"/>
    </location>
</feature>
<dbReference type="RefSeq" id="WP_345517564.1">
    <property type="nucleotide sequence ID" value="NZ_BAAAXD010000045.1"/>
</dbReference>
<protein>
    <submittedName>
        <fullName evidence="2">SDR family oxidoreductase</fullName>
    </submittedName>
</protein>
<dbReference type="InterPro" id="IPR051604">
    <property type="entry name" value="Ergot_Alk_Oxidoreductase"/>
</dbReference>
<proteinExistence type="predicted"/>
<dbReference type="Gene3D" id="3.40.50.720">
    <property type="entry name" value="NAD(P)-binding Rossmann-like Domain"/>
    <property type="match status" value="1"/>
</dbReference>